<dbReference type="EMBL" id="MWPQ01000036">
    <property type="protein sequence ID" value="OPH83246.1"/>
    <property type="molecule type" value="Genomic_DNA"/>
</dbReference>
<dbReference type="RefSeq" id="WP_079446555.1">
    <property type="nucleotide sequence ID" value="NZ_MWPQ01000036.1"/>
</dbReference>
<accession>A0A1V4HZ39</accession>
<dbReference type="AlphaFoldDB" id="A0A1V4HZ39"/>
<evidence type="ECO:0000313" key="1">
    <source>
        <dbReference type="EMBL" id="OPH83246.1"/>
    </source>
</evidence>
<dbReference type="OrthoDB" id="9828508at2"/>
<name>A0A1V4HZ39_NITVU</name>
<dbReference type="Proteomes" id="UP000189940">
    <property type="component" value="Unassembled WGS sequence"/>
</dbReference>
<organism evidence="1 2">
    <name type="scientific">Nitrobacter vulgaris</name>
    <dbReference type="NCBI Taxonomy" id="29421"/>
    <lineage>
        <taxon>Bacteria</taxon>
        <taxon>Pseudomonadati</taxon>
        <taxon>Pseudomonadota</taxon>
        <taxon>Alphaproteobacteria</taxon>
        <taxon>Hyphomicrobiales</taxon>
        <taxon>Nitrobacteraceae</taxon>
        <taxon>Nitrobacter</taxon>
    </lineage>
</organism>
<gene>
    <name evidence="1" type="ORF">B2M20_08155</name>
</gene>
<sequence>MNTTTIDKAKLAKGIPEYHQLLASNADWIARCADDVRQLRNTPPFSKVSDKDFEAFVSGLVFGRGGIVGATYKPLMNELTISEIYDVFAHFGISVDLATRSLEYKATGSGCSFDFWSICLNETKEPFPTK</sequence>
<evidence type="ECO:0000313" key="2">
    <source>
        <dbReference type="Proteomes" id="UP000189940"/>
    </source>
</evidence>
<reference evidence="1 2" key="1">
    <citation type="submission" date="2017-02" db="EMBL/GenBank/DDBJ databases">
        <title>Genome sequence of the nitrite-oxidizing bacterium Nitrobacter vulgaris strain Ab1.</title>
        <authorList>
            <person name="Mellbye B.L."/>
            <person name="Davis E.W."/>
            <person name="Spieck E."/>
            <person name="Chang J.H."/>
            <person name="Bottomley P.J."/>
            <person name="Sayavedra-Soto L.A."/>
        </authorList>
    </citation>
    <scope>NUCLEOTIDE SEQUENCE [LARGE SCALE GENOMIC DNA]</scope>
    <source>
        <strain evidence="1 2">Ab1</strain>
    </source>
</reference>
<comment type="caution">
    <text evidence="1">The sequence shown here is derived from an EMBL/GenBank/DDBJ whole genome shotgun (WGS) entry which is preliminary data.</text>
</comment>
<proteinExistence type="predicted"/>
<protein>
    <submittedName>
        <fullName evidence="1">Uncharacterized protein</fullName>
    </submittedName>
</protein>
<keyword evidence="2" id="KW-1185">Reference proteome</keyword>